<dbReference type="EMBL" id="CAJVPS010000210">
    <property type="protein sequence ID" value="CAG8465465.1"/>
    <property type="molecule type" value="Genomic_DNA"/>
</dbReference>
<protein>
    <submittedName>
        <fullName evidence="1">7728_t:CDS:1</fullName>
    </submittedName>
</protein>
<comment type="caution">
    <text evidence="1">The sequence shown here is derived from an EMBL/GenBank/DDBJ whole genome shotgun (WGS) entry which is preliminary data.</text>
</comment>
<organism evidence="1 2">
    <name type="scientific">Ambispora leptoticha</name>
    <dbReference type="NCBI Taxonomy" id="144679"/>
    <lineage>
        <taxon>Eukaryota</taxon>
        <taxon>Fungi</taxon>
        <taxon>Fungi incertae sedis</taxon>
        <taxon>Mucoromycota</taxon>
        <taxon>Glomeromycotina</taxon>
        <taxon>Glomeromycetes</taxon>
        <taxon>Archaeosporales</taxon>
        <taxon>Ambisporaceae</taxon>
        <taxon>Ambispora</taxon>
    </lineage>
</organism>
<keyword evidence="2" id="KW-1185">Reference proteome</keyword>
<proteinExistence type="predicted"/>
<dbReference type="Proteomes" id="UP000789508">
    <property type="component" value="Unassembled WGS sequence"/>
</dbReference>
<name>A0A9N8YZ76_9GLOM</name>
<gene>
    <name evidence="1" type="ORF">ALEPTO_LOCUS1754</name>
</gene>
<reference evidence="1" key="1">
    <citation type="submission" date="2021-06" db="EMBL/GenBank/DDBJ databases">
        <authorList>
            <person name="Kallberg Y."/>
            <person name="Tangrot J."/>
            <person name="Rosling A."/>
        </authorList>
    </citation>
    <scope>NUCLEOTIDE SEQUENCE</scope>
    <source>
        <strain evidence="1">FL130A</strain>
    </source>
</reference>
<accession>A0A9N8YZ76</accession>
<dbReference type="AlphaFoldDB" id="A0A9N8YZ76"/>
<evidence type="ECO:0000313" key="2">
    <source>
        <dbReference type="Proteomes" id="UP000789508"/>
    </source>
</evidence>
<sequence length="71" mass="8224">MPMLTMEVDENFLQFIIVVKTEYSCTKEINILSDTVAYFNNASRGSSSNVMFNYDESNSDILDHHVMRYCT</sequence>
<evidence type="ECO:0000313" key="1">
    <source>
        <dbReference type="EMBL" id="CAG8465465.1"/>
    </source>
</evidence>